<feature type="non-terminal residue" evidence="1">
    <location>
        <position position="65"/>
    </location>
</feature>
<dbReference type="InterPro" id="IPR045864">
    <property type="entry name" value="aa-tRNA-synth_II/BPL/LPL"/>
</dbReference>
<dbReference type="GO" id="GO:0005737">
    <property type="term" value="C:cytoplasm"/>
    <property type="evidence" value="ECO:0007669"/>
    <property type="project" value="TreeGrafter"/>
</dbReference>
<dbReference type="PRINTS" id="PR01043">
    <property type="entry name" value="TRNASYNTHGLY"/>
</dbReference>
<dbReference type="Gene3D" id="3.30.930.10">
    <property type="entry name" value="Bira Bifunctional Protein, Domain 2"/>
    <property type="match status" value="1"/>
</dbReference>
<dbReference type="SUPFAM" id="SSF55681">
    <property type="entry name" value="Class II aaRS and biotin synthetases"/>
    <property type="match status" value="1"/>
</dbReference>
<dbReference type="InterPro" id="IPR027031">
    <property type="entry name" value="Gly-tRNA_synthase/POLG2"/>
</dbReference>
<dbReference type="GO" id="GO:0006426">
    <property type="term" value="P:glycyl-tRNA aminoacylation"/>
    <property type="evidence" value="ECO:0007669"/>
    <property type="project" value="TreeGrafter"/>
</dbReference>
<name>A0A2M8DMZ2_9BACT</name>
<dbReference type="Proteomes" id="UP000228875">
    <property type="component" value="Unassembled WGS sequence"/>
</dbReference>
<sequence length="65" mass="7404">RKFNLMMKTFVGPVEDEAATTYLRAETCQGIYVNFQNVLNSMRLKIPFGICQIGKSFRNEITPGD</sequence>
<evidence type="ECO:0000313" key="2">
    <source>
        <dbReference type="Proteomes" id="UP000228875"/>
    </source>
</evidence>
<comment type="caution">
    <text evidence="1">The sequence shown here is derived from an EMBL/GenBank/DDBJ whole genome shotgun (WGS) entry which is preliminary data.</text>
</comment>
<evidence type="ECO:0000313" key="1">
    <source>
        <dbReference type="EMBL" id="PJB99483.1"/>
    </source>
</evidence>
<proteinExistence type="predicted"/>
<reference evidence="2" key="1">
    <citation type="submission" date="2017-09" db="EMBL/GenBank/DDBJ databases">
        <title>Depth-based differentiation of microbial function through sediment-hosted aquifers and enrichment of novel symbionts in the deep terrestrial subsurface.</title>
        <authorList>
            <person name="Probst A.J."/>
            <person name="Ladd B."/>
            <person name="Jarett J.K."/>
            <person name="Geller-Mcgrath D.E."/>
            <person name="Sieber C.M.K."/>
            <person name="Emerson J.B."/>
            <person name="Anantharaman K."/>
            <person name="Thomas B.C."/>
            <person name="Malmstrom R."/>
            <person name="Stieglmeier M."/>
            <person name="Klingl A."/>
            <person name="Woyke T."/>
            <person name="Ryan C.M."/>
            <person name="Banfield J.F."/>
        </authorList>
    </citation>
    <scope>NUCLEOTIDE SEQUENCE [LARGE SCALE GENOMIC DNA]</scope>
</reference>
<gene>
    <name evidence="1" type="ORF">CO077_01450</name>
</gene>
<dbReference type="PANTHER" id="PTHR10745:SF8">
    <property type="entry name" value="DNA POLYMERASE SUBUNIT GAMMA-2, MITOCHONDRIAL"/>
    <property type="match status" value="1"/>
</dbReference>
<protein>
    <submittedName>
        <fullName evidence="1">Glycine--tRNA ligase</fullName>
    </submittedName>
</protein>
<dbReference type="EMBL" id="PFTB01000035">
    <property type="protein sequence ID" value="PJB99483.1"/>
    <property type="molecule type" value="Genomic_DNA"/>
</dbReference>
<dbReference type="PANTHER" id="PTHR10745">
    <property type="entry name" value="GLYCYL-TRNA SYNTHETASE/DNA POLYMERASE SUBUNIT GAMMA-2"/>
    <property type="match status" value="1"/>
</dbReference>
<dbReference type="AlphaFoldDB" id="A0A2M8DMZ2"/>
<accession>A0A2M8DMZ2</accession>
<organism evidence="1 2">
    <name type="scientific">Candidatus Nealsonbacteria bacterium CG_4_9_14_0_8_um_filter_35_12</name>
    <dbReference type="NCBI Taxonomy" id="1974692"/>
    <lineage>
        <taxon>Bacteria</taxon>
        <taxon>Candidatus Nealsoniibacteriota</taxon>
    </lineage>
</organism>
<dbReference type="GO" id="GO:0004820">
    <property type="term" value="F:glycine-tRNA ligase activity"/>
    <property type="evidence" value="ECO:0007669"/>
    <property type="project" value="TreeGrafter"/>
</dbReference>
<keyword evidence="1" id="KW-0436">Ligase</keyword>
<feature type="non-terminal residue" evidence="1">
    <location>
        <position position="1"/>
    </location>
</feature>